<dbReference type="AlphaFoldDB" id="A0A166S971"/>
<keyword evidence="3" id="KW-1185">Reference proteome</keyword>
<feature type="signal peptide" evidence="1">
    <location>
        <begin position="1"/>
        <end position="19"/>
    </location>
</feature>
<reference evidence="2 3" key="1">
    <citation type="submission" date="2015-06" db="EMBL/GenBank/DDBJ databases">
        <title>Survival trade-offs in plant roots during colonization by closely related pathogenic and mutualistic fungi.</title>
        <authorList>
            <person name="Hacquard S."/>
            <person name="Kracher B."/>
            <person name="Hiruma K."/>
            <person name="Weinman A."/>
            <person name="Muench P."/>
            <person name="Garrido Oter R."/>
            <person name="Ver Loren van Themaat E."/>
            <person name="Dallerey J.-F."/>
            <person name="Damm U."/>
            <person name="Henrissat B."/>
            <person name="Lespinet O."/>
            <person name="Thon M."/>
            <person name="Kemen E."/>
            <person name="McHardy A.C."/>
            <person name="Schulze-Lefert P."/>
            <person name="O'Connell R.J."/>
        </authorList>
    </citation>
    <scope>NUCLEOTIDE SEQUENCE [LARGE SCALE GENOMIC DNA]</scope>
    <source>
        <strain evidence="2 3">0861</strain>
    </source>
</reference>
<gene>
    <name evidence="2" type="ORF">CT0861_06293</name>
</gene>
<evidence type="ECO:0000313" key="3">
    <source>
        <dbReference type="Proteomes" id="UP000076552"/>
    </source>
</evidence>
<evidence type="ECO:0000256" key="1">
    <source>
        <dbReference type="SAM" id="SignalP"/>
    </source>
</evidence>
<keyword evidence="1" id="KW-0732">Signal</keyword>
<evidence type="ECO:0000313" key="2">
    <source>
        <dbReference type="EMBL" id="KZL70413.1"/>
    </source>
</evidence>
<dbReference type="EMBL" id="LFIV01000089">
    <property type="protein sequence ID" value="KZL70413.1"/>
    <property type="molecule type" value="Genomic_DNA"/>
</dbReference>
<organism evidence="2 3">
    <name type="scientific">Colletotrichum tofieldiae</name>
    <dbReference type="NCBI Taxonomy" id="708197"/>
    <lineage>
        <taxon>Eukaryota</taxon>
        <taxon>Fungi</taxon>
        <taxon>Dikarya</taxon>
        <taxon>Ascomycota</taxon>
        <taxon>Pezizomycotina</taxon>
        <taxon>Sordariomycetes</taxon>
        <taxon>Hypocreomycetidae</taxon>
        <taxon>Glomerellales</taxon>
        <taxon>Glomerellaceae</taxon>
        <taxon>Colletotrichum</taxon>
        <taxon>Colletotrichum spaethianum species complex</taxon>
    </lineage>
</organism>
<name>A0A166S971_9PEZI</name>
<accession>A0A166S971</accession>
<dbReference type="STRING" id="708197.A0A166S971"/>
<feature type="chain" id="PRO_5007879407" evidence="1">
    <location>
        <begin position="20"/>
        <end position="97"/>
    </location>
</feature>
<comment type="caution">
    <text evidence="2">The sequence shown here is derived from an EMBL/GenBank/DDBJ whole genome shotgun (WGS) entry which is preliminary data.</text>
</comment>
<protein>
    <submittedName>
        <fullName evidence="2">EC86 protein</fullName>
    </submittedName>
</protein>
<proteinExistence type="predicted"/>
<sequence>MRFLASLAGAAALFLGTEASTIPRQEIPDPQITDFRIWSLKNCAQEGNLGVWTITKLQTNVCQPTFNAPGDIVKSIRLNNLVNGCEGSPGCFRVSAK</sequence>
<dbReference type="Proteomes" id="UP000076552">
    <property type="component" value="Unassembled WGS sequence"/>
</dbReference>